<dbReference type="NCBIfam" id="TIGR03347">
    <property type="entry name" value="VI_chp_1"/>
    <property type="match status" value="1"/>
</dbReference>
<comment type="caution">
    <text evidence="1">The sequence shown here is derived from an EMBL/GenBank/DDBJ whole genome shotgun (WGS) entry which is preliminary data.</text>
</comment>
<gene>
    <name evidence="1" type="primary">tssG</name>
    <name evidence="1" type="ORF">G0P99_11325</name>
</gene>
<evidence type="ECO:0000313" key="1">
    <source>
        <dbReference type="EMBL" id="NDW45552.1"/>
    </source>
</evidence>
<dbReference type="PANTHER" id="PTHR35564">
    <property type="match status" value="1"/>
</dbReference>
<reference evidence="1" key="1">
    <citation type="submission" date="2020-02" db="EMBL/GenBank/DDBJ databases">
        <title>Delineation of the pyrene-degrading pathway in Roseobacter clade bacteria by genomic analysis.</title>
        <authorList>
            <person name="Zhou H."/>
            <person name="Wang H."/>
        </authorList>
    </citation>
    <scope>NUCLEOTIDE SEQUENCE</scope>
    <source>
        <strain evidence="1">PrR005</strain>
    </source>
</reference>
<accession>A0A6B2NN58</accession>
<dbReference type="EMBL" id="JAAGOX010000015">
    <property type="protein sequence ID" value="NDW45552.1"/>
    <property type="molecule type" value="Genomic_DNA"/>
</dbReference>
<dbReference type="AlphaFoldDB" id="A0A6B2NN58"/>
<dbReference type="RefSeq" id="WP_164129825.1">
    <property type="nucleotide sequence ID" value="NZ_JAAGOX010000015.1"/>
</dbReference>
<name>A0A6B2NN58_9RHOB</name>
<sequence length="349" mass="37652">MADEAGQPGSDLTRQAETVRQMNFFQLLRLLERDGARFGRAGGPGTEPARLGQSPRLVFAASDVAEMVPGTAEKPPQVAVNVLGLIGPEGPLPLHLTRWIMERMSNRWFAGDTAGATADTSFLNFINLLQHRHIALFWRAWADARADVQVGHTGGGNVSAMMRALAGIGLPGTPSGDGRLDNGKLRQATALVQQVQSPGRLAAFLSTVLELPVAVREFVGHWIVLPDHLQTRLGTAHSGLGQGAVAGARVFDRQSRAEIRIGPLTLPEFSAFLDDAATWRRLQHAVVFAHGKAIEFDLRLILAAGEVPAARLGTSRLGRTSWLSPDESQGAEDMCFVHFTARDRQRASA</sequence>
<dbReference type="Pfam" id="PF06996">
    <property type="entry name" value="T6SS_TssG"/>
    <property type="match status" value="1"/>
</dbReference>
<protein>
    <submittedName>
        <fullName evidence="1">Type VI secretion system baseplate subunit TssG</fullName>
    </submittedName>
</protein>
<dbReference type="InterPro" id="IPR010732">
    <property type="entry name" value="T6SS_TssG-like"/>
</dbReference>
<organism evidence="1">
    <name type="scientific">Ruegeria sp. PrR005</name>
    <dbReference type="NCBI Taxonomy" id="2706882"/>
    <lineage>
        <taxon>Bacteria</taxon>
        <taxon>Pseudomonadati</taxon>
        <taxon>Pseudomonadota</taxon>
        <taxon>Alphaproteobacteria</taxon>
        <taxon>Rhodobacterales</taxon>
        <taxon>Roseobacteraceae</taxon>
        <taxon>Ruegeria</taxon>
    </lineage>
</organism>
<proteinExistence type="predicted"/>
<dbReference type="PANTHER" id="PTHR35564:SF4">
    <property type="entry name" value="CYTOPLASMIC PROTEIN"/>
    <property type="match status" value="1"/>
</dbReference>